<dbReference type="GO" id="GO:0006935">
    <property type="term" value="P:chemotaxis"/>
    <property type="evidence" value="ECO:0007669"/>
    <property type="project" value="InterPro"/>
</dbReference>
<reference evidence="2" key="2">
    <citation type="submission" date="2023-01" db="EMBL/GenBank/DDBJ databases">
        <title>Draft genome sequence of Litoribrevibacter albus strain NBRC 110071.</title>
        <authorList>
            <person name="Sun Q."/>
            <person name="Mori K."/>
        </authorList>
    </citation>
    <scope>NUCLEOTIDE SEQUENCE</scope>
    <source>
        <strain evidence="2">NBRC 110071</strain>
    </source>
</reference>
<dbReference type="RefSeq" id="WP_284379652.1">
    <property type="nucleotide sequence ID" value="NZ_BSNM01000006.1"/>
</dbReference>
<name>A0AA37S8D5_9GAMM</name>
<dbReference type="SMART" id="SM00260">
    <property type="entry name" value="CheW"/>
    <property type="match status" value="1"/>
</dbReference>
<evidence type="ECO:0000259" key="1">
    <source>
        <dbReference type="PROSITE" id="PS50851"/>
    </source>
</evidence>
<reference evidence="2" key="1">
    <citation type="journal article" date="2014" name="Int. J. Syst. Evol. Microbiol.">
        <title>Complete genome sequence of Corynebacterium casei LMG S-19264T (=DSM 44701T), isolated from a smear-ripened cheese.</title>
        <authorList>
            <consortium name="US DOE Joint Genome Institute (JGI-PGF)"/>
            <person name="Walter F."/>
            <person name="Albersmeier A."/>
            <person name="Kalinowski J."/>
            <person name="Ruckert C."/>
        </authorList>
    </citation>
    <scope>NUCLEOTIDE SEQUENCE</scope>
    <source>
        <strain evidence="2">NBRC 110071</strain>
    </source>
</reference>
<organism evidence="2 3">
    <name type="scientific">Litoribrevibacter albus</name>
    <dbReference type="NCBI Taxonomy" id="1473156"/>
    <lineage>
        <taxon>Bacteria</taxon>
        <taxon>Pseudomonadati</taxon>
        <taxon>Pseudomonadota</taxon>
        <taxon>Gammaproteobacteria</taxon>
        <taxon>Oceanospirillales</taxon>
        <taxon>Oceanospirillaceae</taxon>
        <taxon>Litoribrevibacter</taxon>
    </lineage>
</organism>
<dbReference type="SUPFAM" id="SSF50341">
    <property type="entry name" value="CheW-like"/>
    <property type="match status" value="1"/>
</dbReference>
<keyword evidence="3" id="KW-1185">Reference proteome</keyword>
<accession>A0AA37S8D5</accession>
<dbReference type="GO" id="GO:0007165">
    <property type="term" value="P:signal transduction"/>
    <property type="evidence" value="ECO:0007669"/>
    <property type="project" value="InterPro"/>
</dbReference>
<dbReference type="PROSITE" id="PS50851">
    <property type="entry name" value="CHEW"/>
    <property type="match status" value="1"/>
</dbReference>
<dbReference type="InterPro" id="IPR002545">
    <property type="entry name" value="CheW-lke_dom"/>
</dbReference>
<sequence>MAEQTNQVACLRIPKDPNNLLLPNVSVAEVIPYKAPLKDSGPEWFKGFFTWRNTKVPVVSMELVNGEAELDVNERTRLAVINRLSDSAKFEFFAVLIKDLPTLVRVHEEDLKPEDGTTQASELSLAQLEQQVVVIPDLEKLEIMVNELA</sequence>
<dbReference type="InterPro" id="IPR036061">
    <property type="entry name" value="CheW-like_dom_sf"/>
</dbReference>
<dbReference type="AlphaFoldDB" id="A0AA37S8D5"/>
<dbReference type="Proteomes" id="UP001161389">
    <property type="component" value="Unassembled WGS sequence"/>
</dbReference>
<gene>
    <name evidence="2" type="primary">chpC</name>
    <name evidence="2" type="ORF">GCM10007876_10540</name>
</gene>
<protein>
    <submittedName>
        <fullName evidence="2">Chemotaxis protein</fullName>
    </submittedName>
</protein>
<evidence type="ECO:0000313" key="3">
    <source>
        <dbReference type="Proteomes" id="UP001161389"/>
    </source>
</evidence>
<comment type="caution">
    <text evidence="2">The sequence shown here is derived from an EMBL/GenBank/DDBJ whole genome shotgun (WGS) entry which is preliminary data.</text>
</comment>
<dbReference type="EMBL" id="BSNM01000006">
    <property type="protein sequence ID" value="GLQ30576.1"/>
    <property type="molecule type" value="Genomic_DNA"/>
</dbReference>
<feature type="domain" description="CheW-like" evidence="1">
    <location>
        <begin position="5"/>
        <end position="147"/>
    </location>
</feature>
<proteinExistence type="predicted"/>
<evidence type="ECO:0000313" key="2">
    <source>
        <dbReference type="EMBL" id="GLQ30576.1"/>
    </source>
</evidence>
<dbReference type="Pfam" id="PF01584">
    <property type="entry name" value="CheW"/>
    <property type="match status" value="1"/>
</dbReference>